<organism evidence="3 4">
    <name type="scientific">Phenylobacterium montanum</name>
    <dbReference type="NCBI Taxonomy" id="2823693"/>
    <lineage>
        <taxon>Bacteria</taxon>
        <taxon>Pseudomonadati</taxon>
        <taxon>Pseudomonadota</taxon>
        <taxon>Alphaproteobacteria</taxon>
        <taxon>Caulobacterales</taxon>
        <taxon>Caulobacteraceae</taxon>
        <taxon>Phenylobacterium</taxon>
    </lineage>
</organism>
<dbReference type="AlphaFoldDB" id="A0A975IVA2"/>
<proteinExistence type="predicted"/>
<feature type="domain" description="SpoVR protein-like N-terminal" evidence="1">
    <location>
        <begin position="10"/>
        <end position="434"/>
    </location>
</feature>
<dbReference type="PANTHER" id="PTHR30029">
    <property type="entry name" value="STAGE V SPORULATION PROTEIN R"/>
    <property type="match status" value="1"/>
</dbReference>
<accession>A0A975IVA2</accession>
<dbReference type="Pfam" id="PF24755">
    <property type="entry name" value="SpoVR_C"/>
    <property type="match status" value="1"/>
</dbReference>
<reference evidence="3" key="1">
    <citation type="submission" date="2021-04" db="EMBL/GenBank/DDBJ databases">
        <title>The complete genome sequence of Caulobacter sp. S6.</title>
        <authorList>
            <person name="Tang Y."/>
            <person name="Ouyang W."/>
            <person name="Liu Q."/>
            <person name="Huang B."/>
            <person name="Guo Z."/>
            <person name="Lei P."/>
        </authorList>
    </citation>
    <scope>NUCLEOTIDE SEQUENCE</scope>
    <source>
        <strain evidence="3">S6</strain>
    </source>
</reference>
<name>A0A975IVA2_9CAUL</name>
<dbReference type="InterPro" id="IPR057008">
    <property type="entry name" value="SpoVR-like_C"/>
</dbReference>
<sequence length="522" mass="60146">MSKLLYDTGEWNFDTLKRTYDAIEEIAIGEMGLDPYPNQIEMISSDQMLDAYSSIGMPIFYNHWSFGKRFARDEAMYRKGYSGLAYEIVINSNPCISYIMEENTMTMQTLVMAHAAFGHNHFFKNNYLFKEQTDASGILDYLNFAKSYVAHCEERHGIPAVERILDCAHALMDQGVNRYGRRARPSLAEEKARAEARAAHEESSFSDLWRTLPNAQKDRRRAGEGKKAEPLQDILGLPEENLLYFLEKFSPRLKDWERELLRIVRNIAQYFFPQRQTKMMNEGCATYCHYKIMNRLFEKGLISEGSMLEFLTSHTAVVFQPDFDDQRYSGINPYALGFEMMCDIERIVTDPTEEDRRYMPDIAGTGDAMAVLRSAWANFRDDSFIAQYLSPHLMRKMRMFMLQDLAADPTYKVAAIHDERGYREVRRALSRQYDPGLRDPNIQVTGADLPGDRRLTLTHFMHNDVPLAENDTMAVLAYVADLWGFDVELRGVGKDDEQRYRYEHVKSGPAPAQPAEPLAALV</sequence>
<dbReference type="Pfam" id="PF04293">
    <property type="entry name" value="SpoVR"/>
    <property type="match status" value="1"/>
</dbReference>
<dbReference type="InterPro" id="IPR057270">
    <property type="entry name" value="Ycgb-like"/>
</dbReference>
<evidence type="ECO:0000313" key="4">
    <source>
        <dbReference type="Proteomes" id="UP000676409"/>
    </source>
</evidence>
<feature type="domain" description="SpoVR-like C-terminal" evidence="2">
    <location>
        <begin position="440"/>
        <end position="492"/>
    </location>
</feature>
<dbReference type="NCBIfam" id="NF008737">
    <property type="entry name" value="PRK11767.1"/>
    <property type="match status" value="1"/>
</dbReference>
<dbReference type="Proteomes" id="UP000676409">
    <property type="component" value="Chromosome"/>
</dbReference>
<evidence type="ECO:0000259" key="2">
    <source>
        <dbReference type="Pfam" id="PF24755"/>
    </source>
</evidence>
<evidence type="ECO:0000313" key="3">
    <source>
        <dbReference type="EMBL" id="QUD88787.1"/>
    </source>
</evidence>
<dbReference type="EMBL" id="CP073078">
    <property type="protein sequence ID" value="QUD88787.1"/>
    <property type="molecule type" value="Genomic_DNA"/>
</dbReference>
<dbReference type="RefSeq" id="WP_211938837.1">
    <property type="nucleotide sequence ID" value="NZ_CP073078.1"/>
</dbReference>
<dbReference type="PANTHER" id="PTHR30029:SF2">
    <property type="entry name" value="STAGE V SPORULATION PROTEIN R"/>
    <property type="match status" value="1"/>
</dbReference>
<dbReference type="InterPro" id="IPR007390">
    <property type="entry name" value="Spore_V_R"/>
</dbReference>
<protein>
    <submittedName>
        <fullName evidence="3">SpoVR family protein</fullName>
    </submittedName>
</protein>
<evidence type="ECO:0000259" key="1">
    <source>
        <dbReference type="Pfam" id="PF04293"/>
    </source>
</evidence>
<keyword evidence="4" id="KW-1185">Reference proteome</keyword>
<dbReference type="InterPro" id="IPR056174">
    <property type="entry name" value="SpoVR_N"/>
</dbReference>
<dbReference type="KEGG" id="caul:KCG34_02550"/>
<gene>
    <name evidence="3" type="ORF">KCG34_02550</name>
</gene>